<dbReference type="PROSITE" id="PS51192">
    <property type="entry name" value="HELICASE_ATP_BIND_1"/>
    <property type="match status" value="1"/>
</dbReference>
<dbReference type="EMBL" id="WHWB01034767">
    <property type="protein sequence ID" value="KAJ7404509.1"/>
    <property type="molecule type" value="Genomic_DNA"/>
</dbReference>
<dbReference type="InterPro" id="IPR014001">
    <property type="entry name" value="Helicase_ATP-bd"/>
</dbReference>
<keyword evidence="12" id="KW-1185">Reference proteome</keyword>
<dbReference type="SMART" id="SM00490">
    <property type="entry name" value="HELICc"/>
    <property type="match status" value="1"/>
</dbReference>
<dbReference type="PROSITE" id="PS00447">
    <property type="entry name" value="DNA_POLYMERASE_A"/>
    <property type="match status" value="1"/>
</dbReference>
<feature type="compositionally biased region" description="Basic and acidic residues" evidence="8">
    <location>
        <begin position="1547"/>
        <end position="1562"/>
    </location>
</feature>
<reference evidence="11" key="1">
    <citation type="submission" date="2019-10" db="EMBL/GenBank/DDBJ databases">
        <authorList>
            <person name="Soares A.E.R."/>
            <person name="Aleixo A."/>
            <person name="Schneider P."/>
            <person name="Miyaki C.Y."/>
            <person name="Schneider M.P."/>
            <person name="Mello C."/>
            <person name="Vasconcelos A.T.R."/>
        </authorList>
    </citation>
    <scope>NUCLEOTIDE SEQUENCE</scope>
    <source>
        <tissue evidence="11">Muscle</tissue>
    </source>
</reference>
<feature type="domain" description="Helicase C-terminal" evidence="10">
    <location>
        <begin position="301"/>
        <end position="465"/>
    </location>
</feature>
<dbReference type="SUPFAM" id="SSF53098">
    <property type="entry name" value="Ribonuclease H-like"/>
    <property type="match status" value="1"/>
</dbReference>
<evidence type="ECO:0000256" key="3">
    <source>
        <dbReference type="ARBA" id="ARBA00022695"/>
    </source>
</evidence>
<feature type="region of interest" description="Disordered" evidence="8">
    <location>
        <begin position="837"/>
        <end position="872"/>
    </location>
</feature>
<dbReference type="InterPro" id="IPR019760">
    <property type="entry name" value="DNA-dir_DNA_pol_A_CS"/>
</dbReference>
<feature type="region of interest" description="Disordered" evidence="8">
    <location>
        <begin position="1509"/>
        <end position="1564"/>
    </location>
</feature>
<sequence length="2537" mass="281270">MGVILDLASGCCHSTSGQYQQVNVPEDQADKLLLASWGLPKAVLEKYHSLGVVQMFEWQAECLMLGQVLEGRNLVYSAPTSAGKTLVAELLILKRVLETRKKALLILPFVSVAKEKKCYLQALFQEVDVRVEGYMGSMSPAGRFSALDVAVCTIEKANGLINRLIEENKMDSLGVVVVDELHMLGDSHRGYLLELLLTKVKYVTEKVAKRTVASVATNFHFLLTPSREAKMTSPGFGGIQIIGMSATLPNLGLLASWLDAELYCTDFRPVPLKEWVKIGSNIYDSSMNLVQEFQPKLQLKGDEDHVVSLCYETVCGGHSVLLFCPSKNWCEKLADIIAREFYSLQQAESLTFDERDIIEGAFRRGLIRVLAATSTLSSGVNLPARRVIIRTPVFGGKLLDILTYKQMAGRAGRKGVDTEGESILVCKPSERSKGTALLQGSLKPVCSCLLRREGEGVASSMKRAILEIIVGGVANTPEDVHTYASCTLLASSLKESKWENEKAEDKAQAGPIEACVAWLLDNEFIQVLESGNDVKAKVYHPTHLGSATLSSSLSPTEAMEIFADLQRAMKSFVLENDLHIVYLVTPVYEEWTTIDWYQFFCLWEKLPASMKRVAELVGIEEGFLARSVRGKILAKTEKQHRQMAIHKRFFTSLALLDLISEVPLKDMTKKYGCSRGQLQSLQQSAATYAGMITVFCNRLGWHNMELLLSQFQSRLTFGVHRELCDLVRVSLLNAQRARTLYNAGFVTVADLAKASPDDVATALKNSVPFKSVRRAVDEDEESAEERRTVRSIWMAGMKGLTEREAASIIVEEARRLLQEDLALMGVQWNPESFLETDTSSMISSESELEDRLHRSDGEESAESSRVLNKKGRRVQHYNGLGLQTGNLSNIKKGCKRRLSSSTESSGFESEVPGRRQARAEEGKSDIVCSARKRPNTCRGSENREGISLVKTKMDSRTIPEHLTEQGETPTLRTKSSASRLVKSTDTHLNRTRNKNTSSKLQRSLFEDSNMLSIDIQKLPAFQPTISTDNFSSNQNNKEFMKTGSITHKVSNSVQMDKIKIGKKDKMEGLFVEPTSSNEGMPKGRACLQTPVLLQSTPHTRVEMHDIVGSRGILSSARTQRNENTDYKQNTINKTQTDVSCAEARIDKQEMALDIDHGNTGGSCSGSGHVHCDSRILKPVHFCPCENKIHNIQIQNGGKNESEKPNGMSAGTLQKGNSHPRDFLKEFLVKSKEVCNADDVQNGPASDLFSDSRGFEDSFQLDTQTEMIIKQERAAGITGQQGIEGSELAAIPWQEISKKLSLWTENATDEKLTATVRKLSLSSLTTTNSITKNTSQHCSNKVLESGGLNLQPVAKKIESASCLKESDFSVTDSQLHSFLQGYQTQNSVKGESVSKDLNKATSHFGREHTVQVECQPVPETSLNMSDSLLFDDSFGNVTDLSAVHIMEADRMDPVEKQEALLHPDGLLQNLRPVPNKFDGSGNQQEHKNPAQCNNVSPAASDLTAEVLGHRNSPSHLKDLPSTFQGQSGLRNPVICNNDPRPKNLVGEQSEKLQRSQQTVDKKPHPGVWTDCSFELSPGLQDVLDKWPSPSSIEVVSVSSSLKGKLFSPILNQEPDPVFESDSCKPEPLPSCQDLKSFFKAKENKTENSHLKKTDGTTLQLKGSNRISCPPPDSNNGFIPPTPPKELFPKSSFSVKSARKRQIVSKNEGQMIQPQQNGEGNAEQQVKTLQVNTGSLDPSETDEIKDDSIIDQGFSLQLSQDVFPLVPLSAENFTIIDVASDKALFQTFVAEWKEKSRFSISVACERTKCLLSPKSTIGGKFRKVSSPQRMQIKGDGFPVQGCEDILVVGLAVCWGGKDAYYISLQEVQDQTEISMSLAPPPLDKSLSVTERLNHLQLYLQKKPKQERSLIMYDFIQHYKTLLMACGISLEGSFEDPKVACWLLDSGSKERTLHNMVTNFLPNELPLLEGVGTGQGVQSLGLSASGDHSGRYRAAIESVLIFNVMDQLHSKLRKENLTDVFSKVEMPTHYCLALLELNGIGFSTAAYETQKQVMQAKLSEIETKAYQLAGHSFSLTSPDDIAEVLFLELKLPQNGDVKVQGNKKTLGYTRRATAKGNRVRLSKHLSTTKDVLEKLKALHPLPGLILEWRRINNAITKVVFPLQREKRLNSALGMERIYPISQTHTATGRIAFTEPNIQNVPRDFEIEMPTVVEESPPSQTRGNFNSRAVLGSRCRKRSSILPNGLKFQAADRSEERGIPFSVSMRHAFVPFPGGLILAADYSQLELRILAHLSCDWRLIQALNSGTDVFKSIAAEWKMIDPEAVGDRTRQQAKQICYGIIYGIGAKSLGEQMGIDENEAASYIESFKSRYTGVQKFLRETVRSCQRDGFVQTILGRRRYLAAIKDPNPYSKAHAERQAVNTTVQGSAADIVKTATVNIQRRLEAFSSVIKSHGHLENSFQRDKTGRLSRKRNTGMLRPVSGGFFILQLHDELLYEVAEDDVIQVAQIVKHEMENAIKLSVKLNVKVKIGPSWGDLQDLEL</sequence>
<feature type="compositionally biased region" description="Basic and acidic residues" evidence="8">
    <location>
        <begin position="911"/>
        <end position="924"/>
    </location>
</feature>
<dbReference type="SUPFAM" id="SSF158702">
    <property type="entry name" value="Sec63 N-terminal domain-like"/>
    <property type="match status" value="1"/>
</dbReference>
<evidence type="ECO:0000256" key="8">
    <source>
        <dbReference type="SAM" id="MobiDB-lite"/>
    </source>
</evidence>
<protein>
    <recommendedName>
        <fullName evidence="1">DNA-directed DNA polymerase</fullName>
        <ecNumber evidence="1">2.7.7.7</ecNumber>
    </recommendedName>
</protein>
<keyword evidence="3" id="KW-0548">Nucleotidyltransferase</keyword>
<dbReference type="Pfam" id="PF00270">
    <property type="entry name" value="DEAD"/>
    <property type="match status" value="1"/>
</dbReference>
<dbReference type="SMART" id="SM00482">
    <property type="entry name" value="POLAc"/>
    <property type="match status" value="1"/>
</dbReference>
<evidence type="ECO:0000256" key="2">
    <source>
        <dbReference type="ARBA" id="ARBA00022679"/>
    </source>
</evidence>
<feature type="compositionally biased region" description="Low complexity" evidence="8">
    <location>
        <begin position="899"/>
        <end position="910"/>
    </location>
</feature>
<feature type="region of interest" description="Disordered" evidence="8">
    <location>
        <begin position="891"/>
        <end position="927"/>
    </location>
</feature>
<dbReference type="Gene3D" id="3.30.420.10">
    <property type="entry name" value="Ribonuclease H-like superfamily/Ribonuclease H"/>
    <property type="match status" value="1"/>
</dbReference>
<proteinExistence type="predicted"/>
<dbReference type="PANTHER" id="PTHR10133">
    <property type="entry name" value="DNA POLYMERASE I"/>
    <property type="match status" value="1"/>
</dbReference>
<dbReference type="SUPFAM" id="SSF56672">
    <property type="entry name" value="DNA/RNA polymerases"/>
    <property type="match status" value="1"/>
</dbReference>
<name>A0ABQ9CQD6_9PASS</name>
<evidence type="ECO:0000256" key="1">
    <source>
        <dbReference type="ARBA" id="ARBA00012417"/>
    </source>
</evidence>
<keyword evidence="5" id="KW-0067">ATP-binding</keyword>
<feature type="domain" description="Helicase ATP-binding" evidence="9">
    <location>
        <begin position="65"/>
        <end position="266"/>
    </location>
</feature>
<dbReference type="Gene3D" id="1.20.1060.10">
    <property type="entry name" value="Taq DNA Polymerase, Chain T, domain 4"/>
    <property type="match status" value="1"/>
</dbReference>
<dbReference type="PROSITE" id="PS51194">
    <property type="entry name" value="HELICASE_CTER"/>
    <property type="match status" value="1"/>
</dbReference>
<dbReference type="Gene3D" id="3.40.50.300">
    <property type="entry name" value="P-loop containing nucleotide triphosphate hydrolases"/>
    <property type="match status" value="3"/>
</dbReference>
<keyword evidence="2" id="KW-0808">Transferase</keyword>
<dbReference type="Pfam" id="PF20470">
    <property type="entry name" value="HTH_61"/>
    <property type="match status" value="1"/>
</dbReference>
<evidence type="ECO:0000256" key="5">
    <source>
        <dbReference type="ARBA" id="ARBA00022840"/>
    </source>
</evidence>
<dbReference type="InterPro" id="IPR012337">
    <property type="entry name" value="RNaseH-like_sf"/>
</dbReference>
<keyword evidence="6" id="KW-0239">DNA-directed DNA polymerase</keyword>
<dbReference type="Pfam" id="PF00476">
    <property type="entry name" value="DNA_pol_A"/>
    <property type="match status" value="1"/>
</dbReference>
<dbReference type="InterPro" id="IPR036397">
    <property type="entry name" value="RNaseH_sf"/>
</dbReference>
<evidence type="ECO:0000256" key="4">
    <source>
        <dbReference type="ARBA" id="ARBA00022741"/>
    </source>
</evidence>
<dbReference type="InterPro" id="IPR001650">
    <property type="entry name" value="Helicase_C-like"/>
</dbReference>
<dbReference type="SMART" id="SM00487">
    <property type="entry name" value="DEXDc"/>
    <property type="match status" value="1"/>
</dbReference>
<keyword evidence="4" id="KW-0547">Nucleotide-binding</keyword>
<accession>A0ABQ9CQD6</accession>
<evidence type="ECO:0000256" key="6">
    <source>
        <dbReference type="ARBA" id="ARBA00022932"/>
    </source>
</evidence>
<evidence type="ECO:0000313" key="12">
    <source>
        <dbReference type="Proteomes" id="UP001145742"/>
    </source>
</evidence>
<dbReference type="SUPFAM" id="SSF52540">
    <property type="entry name" value="P-loop containing nucleoside triphosphate hydrolases"/>
    <property type="match status" value="1"/>
</dbReference>
<dbReference type="InterPro" id="IPR002298">
    <property type="entry name" value="DNA_polymerase_A"/>
</dbReference>
<gene>
    <name evidence="11" type="primary">POLQ</name>
    <name evidence="11" type="ORF">WISP_144920</name>
</gene>
<feature type="region of interest" description="Disordered" evidence="8">
    <location>
        <begin position="1473"/>
        <end position="1495"/>
    </location>
</feature>
<dbReference type="PANTHER" id="PTHR10133:SF62">
    <property type="entry name" value="DNA POLYMERASE THETA"/>
    <property type="match status" value="1"/>
</dbReference>
<evidence type="ECO:0000259" key="10">
    <source>
        <dbReference type="PROSITE" id="PS51194"/>
    </source>
</evidence>
<dbReference type="CDD" id="cd08638">
    <property type="entry name" value="DNA_pol_A_theta"/>
    <property type="match status" value="1"/>
</dbReference>
<dbReference type="CDD" id="cd18795">
    <property type="entry name" value="SF2_C_Ski2"/>
    <property type="match status" value="1"/>
</dbReference>
<evidence type="ECO:0000259" key="9">
    <source>
        <dbReference type="PROSITE" id="PS51192"/>
    </source>
</evidence>
<dbReference type="Gene3D" id="3.30.70.370">
    <property type="match status" value="1"/>
</dbReference>
<dbReference type="InterPro" id="IPR043502">
    <property type="entry name" value="DNA/RNA_pol_sf"/>
</dbReference>
<dbReference type="CDD" id="cd18026">
    <property type="entry name" value="DEXHc_POLQ-like"/>
    <property type="match status" value="1"/>
</dbReference>
<dbReference type="InterPro" id="IPR048960">
    <property type="entry name" value="POLQ-like_helical"/>
</dbReference>
<evidence type="ECO:0000256" key="7">
    <source>
        <dbReference type="ARBA" id="ARBA00049244"/>
    </source>
</evidence>
<dbReference type="Gene3D" id="1.10.150.20">
    <property type="entry name" value="5' to 3' exonuclease, C-terminal subdomain"/>
    <property type="match status" value="1"/>
</dbReference>
<dbReference type="Pfam" id="PF00271">
    <property type="entry name" value="Helicase_C"/>
    <property type="match status" value="1"/>
</dbReference>
<dbReference type="Gene3D" id="1.10.3380.20">
    <property type="match status" value="1"/>
</dbReference>
<organism evidence="11 12">
    <name type="scientific">Willisornis vidua</name>
    <name type="common">Xingu scale-backed antbird</name>
    <dbReference type="NCBI Taxonomy" id="1566151"/>
    <lineage>
        <taxon>Eukaryota</taxon>
        <taxon>Metazoa</taxon>
        <taxon>Chordata</taxon>
        <taxon>Craniata</taxon>
        <taxon>Vertebrata</taxon>
        <taxon>Euteleostomi</taxon>
        <taxon>Archelosauria</taxon>
        <taxon>Archosauria</taxon>
        <taxon>Dinosauria</taxon>
        <taxon>Saurischia</taxon>
        <taxon>Theropoda</taxon>
        <taxon>Coelurosauria</taxon>
        <taxon>Aves</taxon>
        <taxon>Neognathae</taxon>
        <taxon>Neoaves</taxon>
        <taxon>Telluraves</taxon>
        <taxon>Australaves</taxon>
        <taxon>Passeriformes</taxon>
        <taxon>Thamnophilidae</taxon>
        <taxon>Willisornis</taxon>
    </lineage>
</organism>
<dbReference type="InterPro" id="IPR046931">
    <property type="entry name" value="HTH_61"/>
</dbReference>
<dbReference type="InterPro" id="IPR001098">
    <property type="entry name" value="DNA-dir_DNA_pol_A_palm_dom"/>
</dbReference>
<feature type="region of interest" description="Disordered" evidence="8">
    <location>
        <begin position="1659"/>
        <end position="1691"/>
    </location>
</feature>
<feature type="region of interest" description="Disordered" evidence="8">
    <location>
        <begin position="1195"/>
        <end position="1217"/>
    </location>
</feature>
<comment type="caution">
    <text evidence="11">The sequence shown here is derived from an EMBL/GenBank/DDBJ whole genome shotgun (WGS) entry which is preliminary data.</text>
</comment>
<dbReference type="InterPro" id="IPR027417">
    <property type="entry name" value="P-loop_NTPase"/>
</dbReference>
<comment type="catalytic activity">
    <reaction evidence="7">
        <text>DNA(n) + a 2'-deoxyribonucleoside 5'-triphosphate = DNA(n+1) + diphosphate</text>
        <dbReference type="Rhea" id="RHEA:22508"/>
        <dbReference type="Rhea" id="RHEA-COMP:17339"/>
        <dbReference type="Rhea" id="RHEA-COMP:17340"/>
        <dbReference type="ChEBI" id="CHEBI:33019"/>
        <dbReference type="ChEBI" id="CHEBI:61560"/>
        <dbReference type="ChEBI" id="CHEBI:173112"/>
        <dbReference type="EC" id="2.7.7.7"/>
    </reaction>
</comment>
<dbReference type="InterPro" id="IPR011545">
    <property type="entry name" value="DEAD/DEAH_box_helicase_dom"/>
</dbReference>
<dbReference type="Pfam" id="PF21099">
    <property type="entry name" value="POLQ_helical"/>
    <property type="match status" value="1"/>
</dbReference>
<evidence type="ECO:0000313" key="11">
    <source>
        <dbReference type="EMBL" id="KAJ7404509.1"/>
    </source>
</evidence>
<dbReference type="Proteomes" id="UP001145742">
    <property type="component" value="Unassembled WGS sequence"/>
</dbReference>
<dbReference type="EC" id="2.7.7.7" evidence="1"/>